<comment type="caution">
    <text evidence="6">The sequence shown here is derived from an EMBL/GenBank/DDBJ whole genome shotgun (WGS) entry which is preliminary data.</text>
</comment>
<evidence type="ECO:0000256" key="2">
    <source>
        <dbReference type="ARBA" id="ARBA00022723"/>
    </source>
</evidence>
<protein>
    <submittedName>
        <fullName evidence="6">FAD-dependent oxidoreductase</fullName>
        <ecNumber evidence="6">1.-.-.-</ecNumber>
    </submittedName>
</protein>
<keyword evidence="5" id="KW-0411">Iron-sulfur</keyword>
<accession>A0ABW3HSU2</accession>
<name>A0ABW3HSU2_9BACL</name>
<keyword evidence="4" id="KW-0408">Iron</keyword>
<evidence type="ECO:0000256" key="5">
    <source>
        <dbReference type="ARBA" id="ARBA00023014"/>
    </source>
</evidence>
<dbReference type="GO" id="GO:0016491">
    <property type="term" value="F:oxidoreductase activity"/>
    <property type="evidence" value="ECO:0007669"/>
    <property type="project" value="UniProtKB-KW"/>
</dbReference>
<dbReference type="EMBL" id="JBHTJZ010000022">
    <property type="protein sequence ID" value="MFD0960596.1"/>
    <property type="molecule type" value="Genomic_DNA"/>
</dbReference>
<keyword evidence="1" id="KW-0004">4Fe-4S</keyword>
<dbReference type="Pfam" id="PF12831">
    <property type="entry name" value="FAD_oxidored"/>
    <property type="match status" value="1"/>
</dbReference>
<dbReference type="EC" id="1.-.-.-" evidence="6"/>
<dbReference type="PANTHER" id="PTHR43498">
    <property type="entry name" value="FERREDOXIN:COB-COM HETERODISULFIDE REDUCTASE SUBUNIT A"/>
    <property type="match status" value="1"/>
</dbReference>
<keyword evidence="3 6" id="KW-0560">Oxidoreductase</keyword>
<dbReference type="InterPro" id="IPR036188">
    <property type="entry name" value="FAD/NAD-bd_sf"/>
</dbReference>
<evidence type="ECO:0000313" key="6">
    <source>
        <dbReference type="EMBL" id="MFD0960596.1"/>
    </source>
</evidence>
<reference evidence="7" key="1">
    <citation type="journal article" date="2019" name="Int. J. Syst. Evol. Microbiol.">
        <title>The Global Catalogue of Microorganisms (GCM) 10K type strain sequencing project: providing services to taxonomists for standard genome sequencing and annotation.</title>
        <authorList>
            <consortium name="The Broad Institute Genomics Platform"/>
            <consortium name="The Broad Institute Genome Sequencing Center for Infectious Disease"/>
            <person name="Wu L."/>
            <person name="Ma J."/>
        </authorList>
    </citation>
    <scope>NUCLEOTIDE SEQUENCE [LARGE SCALE GENOMIC DNA]</scope>
    <source>
        <strain evidence="7">CCUG 59129</strain>
    </source>
</reference>
<keyword evidence="7" id="KW-1185">Reference proteome</keyword>
<proteinExistence type="predicted"/>
<dbReference type="Proteomes" id="UP001596989">
    <property type="component" value="Unassembled WGS sequence"/>
</dbReference>
<gene>
    <name evidence="6" type="ORF">ACFQ2I_14485</name>
</gene>
<dbReference type="InterPro" id="IPR039650">
    <property type="entry name" value="HdrA-like"/>
</dbReference>
<dbReference type="PANTHER" id="PTHR43498:SF1">
    <property type="entry name" value="COB--COM HETERODISULFIDE REDUCTASE IRON-SULFUR SUBUNIT A"/>
    <property type="match status" value="1"/>
</dbReference>
<organism evidence="6 7">
    <name type="scientific">Paenibacillus chungangensis</name>
    <dbReference type="NCBI Taxonomy" id="696535"/>
    <lineage>
        <taxon>Bacteria</taxon>
        <taxon>Bacillati</taxon>
        <taxon>Bacillota</taxon>
        <taxon>Bacilli</taxon>
        <taxon>Bacillales</taxon>
        <taxon>Paenibacillaceae</taxon>
        <taxon>Paenibacillus</taxon>
    </lineage>
</organism>
<evidence type="ECO:0000256" key="3">
    <source>
        <dbReference type="ARBA" id="ARBA00023002"/>
    </source>
</evidence>
<sequence>MMMTERTAAQELNYDVVVVGGGSAGIAAAAAAARNGARTLIVDAGPTLGGELLSGMTIDGAINARGEWIVGGVLDELIEELKQLDGYVGAFNDWRLIRYVCIDPVMMQMAVMNVMRKYGVDILLHTIVEDVVMENGHAIGLVIRNKGGRRIINVKAVADCSGDGDVSAMAGAPFEIGSPEGELQPVSMIFRMSGVETEPLLEFVRDHPEFVAVGESEEIRGGRTDKEIVEELYKQGQPTVFFKGNGPLLANAIQSGEMFPTALIMIQPTSSARQEVCINCTRVAHINALNTEALSGTMGELFDQINLCIRFLRSRVPGFKNAHLSAIAPRIGIRETRRIRGEYMLTGEDAQSGIKFEDGVAKGCHHIDIHQDGTKQVRIPIAGGGSYDIPFRSLVPLRLRNVLVAGRCLSADRAAQGTARVMGGCLAMGQAAGTASAMYISSALEDMRSIEVGQLRTRLKEQGAIIDGTH</sequence>
<dbReference type="SUPFAM" id="SSF51905">
    <property type="entry name" value="FAD/NAD(P)-binding domain"/>
    <property type="match status" value="1"/>
</dbReference>
<evidence type="ECO:0000256" key="1">
    <source>
        <dbReference type="ARBA" id="ARBA00022485"/>
    </source>
</evidence>
<dbReference type="RefSeq" id="WP_377565183.1">
    <property type="nucleotide sequence ID" value="NZ_JBHTJZ010000022.1"/>
</dbReference>
<keyword evidence="2" id="KW-0479">Metal-binding</keyword>
<evidence type="ECO:0000256" key="4">
    <source>
        <dbReference type="ARBA" id="ARBA00023004"/>
    </source>
</evidence>
<dbReference type="Gene3D" id="3.50.50.60">
    <property type="entry name" value="FAD/NAD(P)-binding domain"/>
    <property type="match status" value="1"/>
</dbReference>
<evidence type="ECO:0000313" key="7">
    <source>
        <dbReference type="Proteomes" id="UP001596989"/>
    </source>
</evidence>